<dbReference type="HOGENOM" id="CLU_1342474_0_0_11"/>
<name>A0A075UW81_9PSEU</name>
<evidence type="ECO:0000313" key="3">
    <source>
        <dbReference type="Proteomes" id="UP000028492"/>
    </source>
</evidence>
<dbReference type="Pfam" id="PF25684">
    <property type="entry name" value="Mycobacteriophage_Gp53"/>
    <property type="match status" value="1"/>
</dbReference>
<feature type="compositionally biased region" description="Basic and acidic residues" evidence="1">
    <location>
        <begin position="201"/>
        <end position="210"/>
    </location>
</feature>
<feature type="region of interest" description="Disordered" evidence="1">
    <location>
        <begin position="181"/>
        <end position="210"/>
    </location>
</feature>
<gene>
    <name evidence="2" type="ORF">AJAP_27920</name>
</gene>
<evidence type="ECO:0000256" key="1">
    <source>
        <dbReference type="SAM" id="MobiDB-lite"/>
    </source>
</evidence>
<keyword evidence="3" id="KW-1185">Reference proteome</keyword>
<sequence>MGALEEILPDIRRAAKRVGREWSAVTTAEDVEQEIVLHLLTKDTAEKLADFDDAARGVTLYRIGTQIAAQERIDYDHFTGNYRYSTNDVRKILDLDALLKIRERTSAEEADLDEGMAMLRKRHARYAEVVVLRYRFKENVDRRVLHRAVDALAECMNSVHIGRRIAYVEGPGSRTAFTNDQAQRVSRGDYSGNGGGSRALNPEHMDRNEE</sequence>
<protein>
    <submittedName>
        <fullName evidence="2">Uncharacterized protein</fullName>
    </submittedName>
</protein>
<dbReference type="InterPro" id="IPR057899">
    <property type="entry name" value="Gp53"/>
</dbReference>
<dbReference type="KEGG" id="aja:AJAP_27920"/>
<dbReference type="AlphaFoldDB" id="A0A075UW81"/>
<accession>A0A075UW81</accession>
<dbReference type="eggNOG" id="ENOG50345FN">
    <property type="taxonomic scope" value="Bacteria"/>
</dbReference>
<dbReference type="STRING" id="208439.AJAP_27920"/>
<dbReference type="RefSeq" id="WP_038516641.1">
    <property type="nucleotide sequence ID" value="NZ_CP008953.1"/>
</dbReference>
<dbReference type="EMBL" id="CP008953">
    <property type="protein sequence ID" value="AIG78427.1"/>
    <property type="molecule type" value="Genomic_DNA"/>
</dbReference>
<organism evidence="2 3">
    <name type="scientific">Amycolatopsis japonica</name>
    <dbReference type="NCBI Taxonomy" id="208439"/>
    <lineage>
        <taxon>Bacteria</taxon>
        <taxon>Bacillati</taxon>
        <taxon>Actinomycetota</taxon>
        <taxon>Actinomycetes</taxon>
        <taxon>Pseudonocardiales</taxon>
        <taxon>Pseudonocardiaceae</taxon>
        <taxon>Amycolatopsis</taxon>
        <taxon>Amycolatopsis japonica group</taxon>
    </lineage>
</organism>
<reference evidence="2 3" key="1">
    <citation type="journal article" date="2014" name="J. Biotechnol.">
        <title>Complete genome sequence of the actinobacterium Amycolatopsis japonica MG417-CF17(T) (=DSM 44213T) producing (S,S)-N,N'-ethylenediaminedisuccinic acid.</title>
        <authorList>
            <person name="Stegmann E."/>
            <person name="Albersmeier A."/>
            <person name="Spohn M."/>
            <person name="Gert H."/>
            <person name="Weber T."/>
            <person name="Wohlleben W."/>
            <person name="Kalinowski J."/>
            <person name="Ruckert C."/>
        </authorList>
    </citation>
    <scope>NUCLEOTIDE SEQUENCE [LARGE SCALE GENOMIC DNA]</scope>
    <source>
        <strain evidence="3">MG417-CF17 (DSM 44213)</strain>
    </source>
</reference>
<proteinExistence type="predicted"/>
<evidence type="ECO:0000313" key="2">
    <source>
        <dbReference type="EMBL" id="AIG78427.1"/>
    </source>
</evidence>
<dbReference type="Proteomes" id="UP000028492">
    <property type="component" value="Chromosome"/>
</dbReference>